<gene>
    <name evidence="4" type="ORF">KFE25_010432</name>
</gene>
<feature type="domain" description="N-acetyltransferase" evidence="3">
    <location>
        <begin position="42"/>
        <end position="200"/>
    </location>
</feature>
<dbReference type="CDD" id="cd04301">
    <property type="entry name" value="NAT_SF"/>
    <property type="match status" value="1"/>
</dbReference>
<dbReference type="EMBL" id="JAGTXO010000020">
    <property type="protein sequence ID" value="KAG8462607.1"/>
    <property type="molecule type" value="Genomic_DNA"/>
</dbReference>
<dbReference type="PANTHER" id="PTHR43420">
    <property type="entry name" value="ACETYLTRANSFERASE"/>
    <property type="match status" value="1"/>
</dbReference>
<proteinExistence type="predicted"/>
<evidence type="ECO:0000313" key="5">
    <source>
        <dbReference type="Proteomes" id="UP000751190"/>
    </source>
</evidence>
<dbReference type="InterPro" id="IPR050680">
    <property type="entry name" value="YpeA/RimI_acetyltransf"/>
</dbReference>
<organism evidence="4 5">
    <name type="scientific">Diacronema lutheri</name>
    <name type="common">Unicellular marine alga</name>
    <name type="synonym">Monochrysis lutheri</name>
    <dbReference type="NCBI Taxonomy" id="2081491"/>
    <lineage>
        <taxon>Eukaryota</taxon>
        <taxon>Haptista</taxon>
        <taxon>Haptophyta</taxon>
        <taxon>Pavlovophyceae</taxon>
        <taxon>Pavlovales</taxon>
        <taxon>Pavlovaceae</taxon>
        <taxon>Diacronema</taxon>
    </lineage>
</organism>
<name>A0A8J6C5H0_DIALT</name>
<keyword evidence="1" id="KW-0808">Transferase</keyword>
<accession>A0A8J6C5H0</accession>
<dbReference type="InterPro" id="IPR000182">
    <property type="entry name" value="GNAT_dom"/>
</dbReference>
<sequence>MTTAGQPRPAMEASSPLPAIASSSSIASIADTARADPSPRRARVSLRFDATAADLGELRGECVQRGQSREFLRETFDVRCKQLYPRDIILAQAPTRKGGVRTVGALRRSLRWCKEEARRIVHIDFVYVLRSHRGQGVGRKLLECAMLHGSKIKPVALVVAGSEANVSAVGLYESLGFCWVEGQRAHMVAPEAAVVRLAVSRGSLTYVALNADAIAVADETRDGVATPDAALARLELAREDDGRAASAAAPAPCPACSERA</sequence>
<dbReference type="GO" id="GO:0016747">
    <property type="term" value="F:acyltransferase activity, transferring groups other than amino-acyl groups"/>
    <property type="evidence" value="ECO:0007669"/>
    <property type="project" value="InterPro"/>
</dbReference>
<dbReference type="Proteomes" id="UP000751190">
    <property type="component" value="Unassembled WGS sequence"/>
</dbReference>
<dbReference type="PROSITE" id="PS51186">
    <property type="entry name" value="GNAT"/>
    <property type="match status" value="1"/>
</dbReference>
<dbReference type="InterPro" id="IPR016181">
    <property type="entry name" value="Acyl_CoA_acyltransferase"/>
</dbReference>
<evidence type="ECO:0000259" key="3">
    <source>
        <dbReference type="PROSITE" id="PS51186"/>
    </source>
</evidence>
<dbReference type="Pfam" id="PF13508">
    <property type="entry name" value="Acetyltransf_7"/>
    <property type="match status" value="1"/>
</dbReference>
<dbReference type="OrthoDB" id="41532at2759"/>
<dbReference type="Gene3D" id="3.40.630.30">
    <property type="match status" value="1"/>
</dbReference>
<evidence type="ECO:0000313" key="4">
    <source>
        <dbReference type="EMBL" id="KAG8462607.1"/>
    </source>
</evidence>
<keyword evidence="5" id="KW-1185">Reference proteome</keyword>
<keyword evidence="2" id="KW-0012">Acyltransferase</keyword>
<protein>
    <recommendedName>
        <fullName evidence="3">N-acetyltransferase domain-containing protein</fullName>
    </recommendedName>
</protein>
<dbReference type="PANTHER" id="PTHR43420:SF47">
    <property type="entry name" value="N-ACETYLTRANSFERASE DOMAIN-CONTAINING PROTEIN"/>
    <property type="match status" value="1"/>
</dbReference>
<evidence type="ECO:0000256" key="1">
    <source>
        <dbReference type="ARBA" id="ARBA00022679"/>
    </source>
</evidence>
<dbReference type="SUPFAM" id="SSF55729">
    <property type="entry name" value="Acyl-CoA N-acyltransferases (Nat)"/>
    <property type="match status" value="1"/>
</dbReference>
<evidence type="ECO:0000256" key="2">
    <source>
        <dbReference type="ARBA" id="ARBA00023315"/>
    </source>
</evidence>
<reference evidence="4" key="1">
    <citation type="submission" date="2021-05" db="EMBL/GenBank/DDBJ databases">
        <title>The genome of the haptophyte Pavlova lutheri (Diacronema luteri, Pavlovales) - a model for lipid biosynthesis in eukaryotic algae.</title>
        <authorList>
            <person name="Hulatt C.J."/>
            <person name="Posewitz M.C."/>
        </authorList>
    </citation>
    <scope>NUCLEOTIDE SEQUENCE</scope>
    <source>
        <strain evidence="4">NIVA-4/92</strain>
    </source>
</reference>
<comment type="caution">
    <text evidence="4">The sequence shown here is derived from an EMBL/GenBank/DDBJ whole genome shotgun (WGS) entry which is preliminary data.</text>
</comment>
<dbReference type="AlphaFoldDB" id="A0A8J6C5H0"/>